<name>A0A9D9HBS6_9BACT</name>
<feature type="signal peptide" evidence="1">
    <location>
        <begin position="1"/>
        <end position="22"/>
    </location>
</feature>
<dbReference type="Pfam" id="PF10988">
    <property type="entry name" value="DUF2807"/>
    <property type="match status" value="1"/>
</dbReference>
<proteinExistence type="predicted"/>
<accession>A0A9D9HBS6</accession>
<dbReference type="AlphaFoldDB" id="A0A9D9HBS6"/>
<evidence type="ECO:0000313" key="4">
    <source>
        <dbReference type="Proteomes" id="UP000810252"/>
    </source>
</evidence>
<reference evidence="3" key="2">
    <citation type="journal article" date="2021" name="PeerJ">
        <title>Extensive microbial diversity within the chicken gut microbiome revealed by metagenomics and culture.</title>
        <authorList>
            <person name="Gilroy R."/>
            <person name="Ravi A."/>
            <person name="Getino M."/>
            <person name="Pursley I."/>
            <person name="Horton D.L."/>
            <person name="Alikhan N.F."/>
            <person name="Baker D."/>
            <person name="Gharbi K."/>
            <person name="Hall N."/>
            <person name="Watson M."/>
            <person name="Adriaenssens E.M."/>
            <person name="Foster-Nyarko E."/>
            <person name="Jarju S."/>
            <person name="Secka A."/>
            <person name="Antonio M."/>
            <person name="Oren A."/>
            <person name="Chaudhuri R.R."/>
            <person name="La Ragione R."/>
            <person name="Hildebrand F."/>
            <person name="Pallen M.J."/>
        </authorList>
    </citation>
    <scope>NUCLEOTIDE SEQUENCE</scope>
    <source>
        <strain evidence="3">20514</strain>
    </source>
</reference>
<feature type="domain" description="Putative auto-transporter adhesin head GIN" evidence="2">
    <location>
        <begin position="40"/>
        <end position="246"/>
    </location>
</feature>
<evidence type="ECO:0000313" key="3">
    <source>
        <dbReference type="EMBL" id="MBO8448380.1"/>
    </source>
</evidence>
<sequence length="264" mass="27500">MKNLAFIAAVCAVCLDAVECVAAEKSSNSEKTIGYAVKQNYTALDISGCIEASFSETSDSVYVIADKSVVGYVKVERKGPGLFLSFKGPEKFRCGDYGKVTVVLPYNPEVDRIYLSGSSSFVSKTVIKSGTVYVETSGASDFRSSICADKVCLEASGASRISGKIAASFLDVELTGASGAELCGKADVCVLSISGASSLNGADGSLIETDTAVCDLSGTGRASLICNRSISGKVSGASSLRYIGDAEEELRERGVASVRRNKSM</sequence>
<organism evidence="3 4">
    <name type="scientific">Candidatus Cryptobacteroides merdigallinarum</name>
    <dbReference type="NCBI Taxonomy" id="2840770"/>
    <lineage>
        <taxon>Bacteria</taxon>
        <taxon>Pseudomonadati</taxon>
        <taxon>Bacteroidota</taxon>
        <taxon>Bacteroidia</taxon>
        <taxon>Bacteroidales</taxon>
        <taxon>Candidatus Cryptobacteroides</taxon>
    </lineage>
</organism>
<reference evidence="3" key="1">
    <citation type="submission" date="2020-10" db="EMBL/GenBank/DDBJ databases">
        <authorList>
            <person name="Gilroy R."/>
        </authorList>
    </citation>
    <scope>NUCLEOTIDE SEQUENCE</scope>
    <source>
        <strain evidence="3">20514</strain>
    </source>
</reference>
<keyword evidence="1" id="KW-0732">Signal</keyword>
<dbReference type="EMBL" id="JADIMQ010000052">
    <property type="protein sequence ID" value="MBO8448380.1"/>
    <property type="molecule type" value="Genomic_DNA"/>
</dbReference>
<dbReference type="InterPro" id="IPR021255">
    <property type="entry name" value="DUF2807"/>
</dbReference>
<comment type="caution">
    <text evidence="3">The sequence shown here is derived from an EMBL/GenBank/DDBJ whole genome shotgun (WGS) entry which is preliminary data.</text>
</comment>
<evidence type="ECO:0000259" key="2">
    <source>
        <dbReference type="Pfam" id="PF10988"/>
    </source>
</evidence>
<evidence type="ECO:0000256" key="1">
    <source>
        <dbReference type="SAM" id="SignalP"/>
    </source>
</evidence>
<dbReference type="Proteomes" id="UP000810252">
    <property type="component" value="Unassembled WGS sequence"/>
</dbReference>
<feature type="chain" id="PRO_5039644709" evidence="1">
    <location>
        <begin position="23"/>
        <end position="264"/>
    </location>
</feature>
<protein>
    <submittedName>
        <fullName evidence="3">DUF2807 domain-containing protein</fullName>
    </submittedName>
</protein>
<gene>
    <name evidence="3" type="ORF">IAC29_03810</name>
</gene>
<dbReference type="Gene3D" id="2.160.20.120">
    <property type="match status" value="1"/>
</dbReference>